<dbReference type="GO" id="GO:0071821">
    <property type="term" value="C:FANCM-MHF complex"/>
    <property type="evidence" value="ECO:0007669"/>
    <property type="project" value="InterPro"/>
</dbReference>
<accession>A0AAE9W7E5</accession>
<dbReference type="RefSeq" id="XP_056035508.1">
    <property type="nucleotide sequence ID" value="XM_056179906.1"/>
</dbReference>
<gene>
    <name evidence="5" type="primary">mhf1</name>
    <name evidence="5" type="ORF">SOMG_01113</name>
</gene>
<dbReference type="PANTHER" id="PTHR22980:SF0">
    <property type="entry name" value="CENTROMERE PROTEIN S"/>
    <property type="match status" value="1"/>
</dbReference>
<evidence type="ECO:0000313" key="5">
    <source>
        <dbReference type="EMBL" id="WBW71265.1"/>
    </source>
</evidence>
<dbReference type="CDD" id="cd22919">
    <property type="entry name" value="HFD_CENP-S"/>
    <property type="match status" value="1"/>
</dbReference>
<comment type="similarity">
    <text evidence="1">Belongs to the TAF9 family. CENP-S/MHF1 subfamily.</text>
</comment>
<evidence type="ECO:0000256" key="3">
    <source>
        <dbReference type="ARBA" id="ARBA00023125"/>
    </source>
</evidence>
<dbReference type="AlphaFoldDB" id="A0AAE9W7E5"/>
<dbReference type="GO" id="GO:0003677">
    <property type="term" value="F:DNA binding"/>
    <property type="evidence" value="ECO:0007669"/>
    <property type="project" value="UniProtKB-KW"/>
</dbReference>
<evidence type="ECO:0000256" key="1">
    <source>
        <dbReference type="ARBA" id="ARBA00006612"/>
    </source>
</evidence>
<dbReference type="PANTHER" id="PTHR22980">
    <property type="entry name" value="CORTISTATIN"/>
    <property type="match status" value="1"/>
</dbReference>
<keyword evidence="3" id="KW-0238">DNA-binding</keyword>
<name>A0AAE9W7E5_9SCHI</name>
<dbReference type="InterPro" id="IPR029003">
    <property type="entry name" value="CENP-S/Mhf1"/>
</dbReference>
<protein>
    <submittedName>
        <fullName evidence="5">CENP-S-like protein</fullName>
    </submittedName>
</protein>
<dbReference type="GO" id="GO:0031297">
    <property type="term" value="P:replication fork processing"/>
    <property type="evidence" value="ECO:0007669"/>
    <property type="project" value="TreeGrafter"/>
</dbReference>
<evidence type="ECO:0000256" key="2">
    <source>
        <dbReference type="ARBA" id="ARBA00022763"/>
    </source>
</evidence>
<dbReference type="GO" id="GO:0046982">
    <property type="term" value="F:protein heterodimerization activity"/>
    <property type="evidence" value="ECO:0007669"/>
    <property type="project" value="InterPro"/>
</dbReference>
<dbReference type="SUPFAM" id="SSF47113">
    <property type="entry name" value="Histone-fold"/>
    <property type="match status" value="1"/>
</dbReference>
<evidence type="ECO:0000256" key="4">
    <source>
        <dbReference type="ARBA" id="ARBA00023204"/>
    </source>
</evidence>
<sequence length="108" mass="12726">MEEERFKAEIFHVTQQVCNNTAAELRDSESRNVIVDELFCVGVTEMVWEQIRVLAKDIEDFAEHASRKTVQPQDVVLCCRRNEGLHEMMNDYQKEIIKSRKKRKENSP</sequence>
<dbReference type="GeneID" id="80874595"/>
<dbReference type="Gene3D" id="1.10.20.10">
    <property type="entry name" value="Histone, subunit A"/>
    <property type="match status" value="1"/>
</dbReference>
<dbReference type="Pfam" id="PF15630">
    <property type="entry name" value="CENP-S"/>
    <property type="match status" value="1"/>
</dbReference>
<dbReference type="GO" id="GO:0003682">
    <property type="term" value="F:chromatin binding"/>
    <property type="evidence" value="ECO:0007669"/>
    <property type="project" value="TreeGrafter"/>
</dbReference>
<keyword evidence="4" id="KW-0234">DNA repair</keyword>
<evidence type="ECO:0000313" key="6">
    <source>
        <dbReference type="Proteomes" id="UP001212411"/>
    </source>
</evidence>
<organism evidence="5 6">
    <name type="scientific">Schizosaccharomyces osmophilus</name>
    <dbReference type="NCBI Taxonomy" id="2545709"/>
    <lineage>
        <taxon>Eukaryota</taxon>
        <taxon>Fungi</taxon>
        <taxon>Dikarya</taxon>
        <taxon>Ascomycota</taxon>
        <taxon>Taphrinomycotina</taxon>
        <taxon>Schizosaccharomycetes</taxon>
        <taxon>Schizosaccharomycetales</taxon>
        <taxon>Schizosaccharomycetaceae</taxon>
        <taxon>Schizosaccharomyces</taxon>
    </lineage>
</organism>
<reference evidence="5 6" key="1">
    <citation type="journal article" date="2023" name="G3 (Bethesda)">
        <title>A high-quality reference genome for the fission yeast Schizosaccharomyces osmophilus.</title>
        <authorList>
            <person name="Jia G.S."/>
            <person name="Zhang W.C."/>
            <person name="Liang Y."/>
            <person name="Liu X.H."/>
            <person name="Rhind N."/>
            <person name="Pidoux A."/>
            <person name="Brysch-Herzberg M."/>
            <person name="Du L.L."/>
        </authorList>
    </citation>
    <scope>NUCLEOTIDE SEQUENCE [LARGE SCALE GENOMIC DNA]</scope>
    <source>
        <strain evidence="5 6">CBS 15793</strain>
    </source>
</reference>
<dbReference type="Proteomes" id="UP001212411">
    <property type="component" value="Chromosome 1"/>
</dbReference>
<dbReference type="GO" id="GO:0006281">
    <property type="term" value="P:DNA repair"/>
    <property type="evidence" value="ECO:0007669"/>
    <property type="project" value="UniProtKB-KW"/>
</dbReference>
<proteinExistence type="inferred from homology"/>
<keyword evidence="6" id="KW-1185">Reference proteome</keyword>
<keyword evidence="2" id="KW-0227">DNA damage</keyword>
<dbReference type="KEGG" id="som:SOMG_01113"/>
<dbReference type="GO" id="GO:0000712">
    <property type="term" value="P:resolution of meiotic recombination intermediates"/>
    <property type="evidence" value="ECO:0007669"/>
    <property type="project" value="TreeGrafter"/>
</dbReference>
<dbReference type="EMBL" id="CP115611">
    <property type="protein sequence ID" value="WBW71265.1"/>
    <property type="molecule type" value="Genomic_DNA"/>
</dbReference>
<dbReference type="InterPro" id="IPR009072">
    <property type="entry name" value="Histone-fold"/>
</dbReference>